<dbReference type="PANTHER" id="PTHR39200">
    <property type="entry name" value="HYPOTHETICAL EXPORTED PROTEIN"/>
    <property type="match status" value="1"/>
</dbReference>
<dbReference type="Gene3D" id="2.160.20.120">
    <property type="match status" value="1"/>
</dbReference>
<feature type="signal peptide" evidence="1">
    <location>
        <begin position="1"/>
        <end position="23"/>
    </location>
</feature>
<dbReference type="PANTHER" id="PTHR39200:SF1">
    <property type="entry name" value="AUTO-TRANSPORTER ADHESIN HEAD GIN DOMAIN-CONTAINING PROTEIN-RELATED"/>
    <property type="match status" value="1"/>
</dbReference>
<protein>
    <submittedName>
        <fullName evidence="3">Putative autotransporter adhesin-like protein</fullName>
    </submittedName>
</protein>
<evidence type="ECO:0000259" key="2">
    <source>
        <dbReference type="Pfam" id="PF10988"/>
    </source>
</evidence>
<feature type="domain" description="Putative auto-transporter adhesin head GIN" evidence="2">
    <location>
        <begin position="46"/>
        <end position="227"/>
    </location>
</feature>
<dbReference type="OrthoDB" id="5585143at2"/>
<dbReference type="EMBL" id="QRAO01000003">
    <property type="protein sequence ID" value="RDK85337.1"/>
    <property type="molecule type" value="Genomic_DNA"/>
</dbReference>
<gene>
    <name evidence="3" type="ORF">C8D94_103161</name>
</gene>
<evidence type="ECO:0000313" key="4">
    <source>
        <dbReference type="Proteomes" id="UP000255317"/>
    </source>
</evidence>
<feature type="chain" id="PRO_5016943154" evidence="1">
    <location>
        <begin position="24"/>
        <end position="243"/>
    </location>
</feature>
<name>A0A370QAF3_9FLAO</name>
<reference evidence="3 4" key="1">
    <citation type="submission" date="2018-07" db="EMBL/GenBank/DDBJ databases">
        <title>Genomic Encyclopedia of Type Strains, Phase IV (KMG-IV): sequencing the most valuable type-strain genomes for metagenomic binning, comparative biology and taxonomic classification.</title>
        <authorList>
            <person name="Goeker M."/>
        </authorList>
    </citation>
    <scope>NUCLEOTIDE SEQUENCE [LARGE SCALE GENOMIC DNA]</scope>
    <source>
        <strain evidence="3 4">DSM 101478</strain>
    </source>
</reference>
<keyword evidence="4" id="KW-1185">Reference proteome</keyword>
<dbReference type="Proteomes" id="UP000255317">
    <property type="component" value="Unassembled WGS sequence"/>
</dbReference>
<accession>A0A370QAF3</accession>
<dbReference type="InterPro" id="IPR021255">
    <property type="entry name" value="DUF2807"/>
</dbReference>
<evidence type="ECO:0000313" key="3">
    <source>
        <dbReference type="EMBL" id="RDK85337.1"/>
    </source>
</evidence>
<comment type="caution">
    <text evidence="3">The sequence shown here is derived from an EMBL/GenBank/DDBJ whole genome shotgun (WGS) entry which is preliminary data.</text>
</comment>
<dbReference type="RefSeq" id="WP_115123766.1">
    <property type="nucleotide sequence ID" value="NZ_QRAO01000003.1"/>
</dbReference>
<organism evidence="3 4">
    <name type="scientific">Marinirhabdus gelatinilytica</name>
    <dbReference type="NCBI Taxonomy" id="1703343"/>
    <lineage>
        <taxon>Bacteria</taxon>
        <taxon>Pseudomonadati</taxon>
        <taxon>Bacteroidota</taxon>
        <taxon>Flavobacteriia</taxon>
        <taxon>Flavobacteriales</taxon>
        <taxon>Flavobacteriaceae</taxon>
    </lineage>
</organism>
<dbReference type="Pfam" id="PF10988">
    <property type="entry name" value="DUF2807"/>
    <property type="match status" value="1"/>
</dbReference>
<keyword evidence="1" id="KW-0732">Signal</keyword>
<sequence length="243" mass="25167">MKNTIKLSIVAMLTLFVSLPAAAQWGNKKIKGSGNVTTSKVTTQGYDEVAGVGSLTVILTSGAEGNITIEADDNLHEYIEVESNGTQLKVKMKKGYSYSSKNDIIVTVPFTEISKVSITGSGDVISKNTIKGDNLAFTVTGSGDLQANVEGNTIDAKVTGSGDMVLTGTANMLEVKVAGSGDFEGNTLNAADTQVYVSGSGDATVMANGTFKARVTGSGDIRYKGKPTKSDTKVIGSGSIESM</sequence>
<proteinExistence type="predicted"/>
<evidence type="ECO:0000256" key="1">
    <source>
        <dbReference type="SAM" id="SignalP"/>
    </source>
</evidence>
<dbReference type="AlphaFoldDB" id="A0A370QAF3"/>